<dbReference type="EMBL" id="SZYD01000015">
    <property type="protein sequence ID" value="KAD3640517.1"/>
    <property type="molecule type" value="Genomic_DNA"/>
</dbReference>
<dbReference type="Pfam" id="PF25597">
    <property type="entry name" value="SH3_retrovirus"/>
    <property type="match status" value="1"/>
</dbReference>
<dbReference type="Pfam" id="PF07727">
    <property type="entry name" value="RVT_2"/>
    <property type="match status" value="2"/>
</dbReference>
<feature type="domain" description="Reverse transcriptase Ty1/copia-type" evidence="2">
    <location>
        <begin position="377"/>
        <end position="453"/>
    </location>
</feature>
<dbReference type="GO" id="GO:0003676">
    <property type="term" value="F:nucleic acid binding"/>
    <property type="evidence" value="ECO:0007669"/>
    <property type="project" value="InterPro"/>
</dbReference>
<organism evidence="4 5">
    <name type="scientific">Mikania micrantha</name>
    <name type="common">bitter vine</name>
    <dbReference type="NCBI Taxonomy" id="192012"/>
    <lineage>
        <taxon>Eukaryota</taxon>
        <taxon>Viridiplantae</taxon>
        <taxon>Streptophyta</taxon>
        <taxon>Embryophyta</taxon>
        <taxon>Tracheophyta</taxon>
        <taxon>Spermatophyta</taxon>
        <taxon>Magnoliopsida</taxon>
        <taxon>eudicotyledons</taxon>
        <taxon>Gunneridae</taxon>
        <taxon>Pentapetalae</taxon>
        <taxon>asterids</taxon>
        <taxon>campanulids</taxon>
        <taxon>Asterales</taxon>
        <taxon>Asteraceae</taxon>
        <taxon>Asteroideae</taxon>
        <taxon>Heliantheae alliance</taxon>
        <taxon>Eupatorieae</taxon>
        <taxon>Mikania</taxon>
    </lineage>
</organism>
<dbReference type="InterPro" id="IPR012337">
    <property type="entry name" value="RNaseH-like_sf"/>
</dbReference>
<dbReference type="Proteomes" id="UP000326396">
    <property type="component" value="Linkage Group LG5"/>
</dbReference>
<evidence type="ECO:0008006" key="6">
    <source>
        <dbReference type="Google" id="ProtNLM"/>
    </source>
</evidence>
<dbReference type="PANTHER" id="PTHR11439">
    <property type="entry name" value="GAG-POL-RELATED RETROTRANSPOSON"/>
    <property type="match status" value="1"/>
</dbReference>
<evidence type="ECO:0000256" key="1">
    <source>
        <dbReference type="SAM" id="MobiDB-lite"/>
    </source>
</evidence>
<accession>A0A5N6MLU0</accession>
<dbReference type="InterPro" id="IPR013103">
    <property type="entry name" value="RVT_2"/>
</dbReference>
<dbReference type="InterPro" id="IPR057670">
    <property type="entry name" value="SH3_retrovirus"/>
</dbReference>
<dbReference type="Gene3D" id="3.30.420.10">
    <property type="entry name" value="Ribonuclease H-like superfamily/Ribonuclease H"/>
    <property type="match status" value="1"/>
</dbReference>
<evidence type="ECO:0000259" key="2">
    <source>
        <dbReference type="Pfam" id="PF07727"/>
    </source>
</evidence>
<name>A0A5N6MLU0_9ASTR</name>
<proteinExistence type="predicted"/>
<dbReference type="InterPro" id="IPR043502">
    <property type="entry name" value="DNA/RNA_pol_sf"/>
</dbReference>
<reference evidence="4 5" key="1">
    <citation type="submission" date="2019-05" db="EMBL/GenBank/DDBJ databases">
        <title>Mikania micrantha, genome provides insights into the molecular mechanism of rapid growth.</title>
        <authorList>
            <person name="Liu B."/>
        </authorList>
    </citation>
    <scope>NUCLEOTIDE SEQUENCE [LARGE SCALE GENOMIC DNA]</scope>
    <source>
        <strain evidence="4">NLD-2019</strain>
        <tissue evidence="4">Leaf</tissue>
    </source>
</reference>
<dbReference type="SUPFAM" id="SSF53098">
    <property type="entry name" value="Ribonuclease H-like"/>
    <property type="match status" value="1"/>
</dbReference>
<dbReference type="InterPro" id="IPR036397">
    <property type="entry name" value="RNaseH_sf"/>
</dbReference>
<protein>
    <recommendedName>
        <fullName evidence="6">Reverse transcriptase Ty1/copia-type domain-containing protein</fullName>
    </recommendedName>
</protein>
<keyword evidence="5" id="KW-1185">Reference proteome</keyword>
<evidence type="ECO:0000313" key="5">
    <source>
        <dbReference type="Proteomes" id="UP000326396"/>
    </source>
</evidence>
<comment type="caution">
    <text evidence="4">The sequence shown here is derived from an EMBL/GenBank/DDBJ whole genome shotgun (WGS) entry which is preliminary data.</text>
</comment>
<dbReference type="PANTHER" id="PTHR11439:SF515">
    <property type="entry name" value="GAG-POL POLYPROTEIN"/>
    <property type="match status" value="1"/>
</dbReference>
<evidence type="ECO:0000313" key="4">
    <source>
        <dbReference type="EMBL" id="KAD3640517.1"/>
    </source>
</evidence>
<evidence type="ECO:0000259" key="3">
    <source>
        <dbReference type="Pfam" id="PF25597"/>
    </source>
</evidence>
<dbReference type="AlphaFoldDB" id="A0A5N6MLU0"/>
<dbReference type="SUPFAM" id="SSF56672">
    <property type="entry name" value="DNA/RNA polymerases"/>
    <property type="match status" value="1"/>
</dbReference>
<sequence>MLSTSRSIMKAMLMPQNFWGEAVRHTIYVLNRTPTKALKNSTPFEALKGRKPNLKHLRVFGCVAYAKVPSNHLTKLDDRSVKMVYLGVQEGSKACRLFDPMTKKICISRDVKFLEKESLNWSEYMNEVGSKEPDWVEFIVEEKVFQEYNEMVPMTHGNEQEKEDNQEPLSPISPNNTVTPPICTHEQSLAEDAECSDILSNPFDHTPVQGFKPLAKVYEKAPKIDLNVNKLLLAEEEPQNYKEAAKDQKWVEAMQAELNSINKNNTWTLTKLPSDHKAIGLKWVFKTKRDANGEIIKHKARLVAKGYVQQHGIDFDEVFAPVARIEIVRLILALAAYNEWEVDHLDVKSAFLHGELKEEVYVSQPEGFVKDAGKSSYVDDLIVTGTPKKEIDLFKSQMEEKFEMSDLGLLAYYLGIEVIQTKDEIAIKQSAYITKILKNAGMLDSNKTKIPMNPGTLLTKTEGGKPVDPTEYRSLIGCLRYLLHTRPELSYSVGLLSRFMQEPKEHRFKAIHQVLRYIKGTKDFGIVYKRNGGCKITDYSDSSYGVNTEEGKGTIGIVFYFENSPITWCTQ</sequence>
<feature type="domain" description="Retroviral polymerase SH3-like" evidence="3">
    <location>
        <begin position="62"/>
        <end position="123"/>
    </location>
</feature>
<feature type="region of interest" description="Disordered" evidence="1">
    <location>
        <begin position="158"/>
        <end position="179"/>
    </location>
</feature>
<dbReference type="OrthoDB" id="414104at2759"/>
<gene>
    <name evidence="4" type="ORF">E3N88_29740</name>
</gene>
<feature type="domain" description="Reverse transcriptase Ty1/copia-type" evidence="2">
    <location>
        <begin position="264"/>
        <end position="372"/>
    </location>
</feature>